<keyword evidence="2" id="KW-0677">Repeat</keyword>
<dbReference type="PANTHER" id="PTHR44472">
    <property type="entry name" value="DDB1- AND CUL4-ASSOCIATED FACTOR 4-RELATED"/>
    <property type="match status" value="1"/>
</dbReference>
<dbReference type="PANTHER" id="PTHR44472:SF1">
    <property type="entry name" value="DDB1 AND CUL4 ASSOCIATED FACTOR 4"/>
    <property type="match status" value="1"/>
</dbReference>
<name>A0ABP0F569_CLALP</name>
<dbReference type="Proteomes" id="UP001642483">
    <property type="component" value="Unassembled WGS sequence"/>
</dbReference>
<keyword evidence="5" id="KW-1185">Reference proteome</keyword>
<dbReference type="InterPro" id="IPR036322">
    <property type="entry name" value="WD40_repeat_dom_sf"/>
</dbReference>
<evidence type="ECO:0000256" key="3">
    <source>
        <dbReference type="SAM" id="MobiDB-lite"/>
    </source>
</evidence>
<gene>
    <name evidence="4" type="ORF">CVLEPA_LOCUS3181</name>
</gene>
<dbReference type="SUPFAM" id="SSF50978">
    <property type="entry name" value="WD40 repeat-like"/>
    <property type="match status" value="1"/>
</dbReference>
<proteinExistence type="predicted"/>
<evidence type="ECO:0000256" key="2">
    <source>
        <dbReference type="ARBA" id="ARBA00022737"/>
    </source>
</evidence>
<evidence type="ECO:0000313" key="5">
    <source>
        <dbReference type="Proteomes" id="UP001642483"/>
    </source>
</evidence>
<feature type="region of interest" description="Disordered" evidence="3">
    <location>
        <begin position="33"/>
        <end position="64"/>
    </location>
</feature>
<keyword evidence="1" id="KW-0853">WD repeat</keyword>
<protein>
    <submittedName>
        <fullName evidence="4">Uncharacterized protein</fullName>
    </submittedName>
</protein>
<dbReference type="Gene3D" id="2.130.10.10">
    <property type="entry name" value="YVTN repeat-like/Quinoprotein amine dehydrogenase"/>
    <property type="match status" value="1"/>
</dbReference>
<reference evidence="4 5" key="1">
    <citation type="submission" date="2024-02" db="EMBL/GenBank/DDBJ databases">
        <authorList>
            <person name="Daric V."/>
            <person name="Darras S."/>
        </authorList>
    </citation>
    <scope>NUCLEOTIDE SEQUENCE [LARGE SCALE GENOMIC DNA]</scope>
</reference>
<evidence type="ECO:0000256" key="1">
    <source>
        <dbReference type="ARBA" id="ARBA00022574"/>
    </source>
</evidence>
<sequence>MSSKKAPDLPGFYFDEERNRYFRLLPENSGVHPVTGEGIKKKQRRKNKKKNCFHQNVTKSRAPKRELRQQNVCNFICKKQIKSFSPLFYQHHVISSKCRCFGPGMMFTGFSPMLRGNQVDWQYKPEVAIPSLDSSQMLLVSNEAGFKALSKVEKIDVSTTSASLQSISTSPASYICDISYQEFSQSGNAYGGGVLMAAVCGFNESAVIYINQTFSAVRVIYPAAMPEACALHRQHSMMTYSVESDLAYIEDIERHFSTSAEVRTTGAQHISMGSRISSLSFSIYKKYLYCGFLDGKMFGLDCRTNMHKCKHERLSYDLKGYFKGKLEVILPLSDERRLITRHISAKDDQIQLWDIRYDTKPLLRYKYNYDQSLLGGRAIKGKMKAFVDPCERILSCTGSDDALHLWDLSTGQHLCHVNGTMGSYSDSWNLLDGRPGIFGIQDGFIAYLPFRCE</sequence>
<accession>A0ABP0F569</accession>
<comment type="caution">
    <text evidence="4">The sequence shown here is derived from an EMBL/GenBank/DDBJ whole genome shotgun (WGS) entry which is preliminary data.</text>
</comment>
<dbReference type="InterPro" id="IPR015943">
    <property type="entry name" value="WD40/YVTN_repeat-like_dom_sf"/>
</dbReference>
<dbReference type="EMBL" id="CAWYQH010000002">
    <property type="protein sequence ID" value="CAK8673387.1"/>
    <property type="molecule type" value="Genomic_DNA"/>
</dbReference>
<feature type="compositionally biased region" description="Basic residues" evidence="3">
    <location>
        <begin position="41"/>
        <end position="52"/>
    </location>
</feature>
<evidence type="ECO:0000313" key="4">
    <source>
        <dbReference type="EMBL" id="CAK8673387.1"/>
    </source>
</evidence>
<organism evidence="4 5">
    <name type="scientific">Clavelina lepadiformis</name>
    <name type="common">Light-bulb sea squirt</name>
    <name type="synonym">Ascidia lepadiformis</name>
    <dbReference type="NCBI Taxonomy" id="159417"/>
    <lineage>
        <taxon>Eukaryota</taxon>
        <taxon>Metazoa</taxon>
        <taxon>Chordata</taxon>
        <taxon>Tunicata</taxon>
        <taxon>Ascidiacea</taxon>
        <taxon>Aplousobranchia</taxon>
        <taxon>Clavelinidae</taxon>
        <taxon>Clavelina</taxon>
    </lineage>
</organism>
<dbReference type="InterPro" id="IPR052254">
    <property type="entry name" value="CUL4-DDB1_E3_ligase_receptor"/>
</dbReference>